<feature type="compositionally biased region" description="Basic residues" evidence="2">
    <location>
        <begin position="48"/>
        <end position="59"/>
    </location>
</feature>
<dbReference type="Pfam" id="PF20644">
    <property type="entry name" value="Rrn7_cyclin_N"/>
    <property type="match status" value="1"/>
</dbReference>
<feature type="compositionally biased region" description="Basic and acidic residues" evidence="2">
    <location>
        <begin position="188"/>
        <end position="203"/>
    </location>
</feature>
<feature type="compositionally biased region" description="Polar residues" evidence="2">
    <location>
        <begin position="134"/>
        <end position="144"/>
    </location>
</feature>
<evidence type="ECO:0000256" key="1">
    <source>
        <dbReference type="ARBA" id="ARBA00023254"/>
    </source>
</evidence>
<dbReference type="PANTHER" id="PTHR40375">
    <property type="entry name" value="SPORULATION-SPECIFIC PROTEIN 22"/>
    <property type="match status" value="1"/>
</dbReference>
<feature type="domain" description="Rrn7/TAF1B N-terminal cyclin" evidence="3">
    <location>
        <begin position="206"/>
        <end position="299"/>
    </location>
</feature>
<dbReference type="GO" id="GO:0090173">
    <property type="term" value="P:regulation of synaptonemal complex assembly"/>
    <property type="evidence" value="ECO:0007669"/>
    <property type="project" value="InterPro"/>
</dbReference>
<evidence type="ECO:0000259" key="3">
    <source>
        <dbReference type="Pfam" id="PF20644"/>
    </source>
</evidence>
<dbReference type="Pfam" id="PF08631">
    <property type="entry name" value="SPO22"/>
    <property type="match status" value="1"/>
</dbReference>
<reference evidence="5" key="1">
    <citation type="submission" date="2014-08" db="EMBL/GenBank/DDBJ databases">
        <authorList>
            <person name="Sharma Rahul"/>
            <person name="Thines Marco"/>
        </authorList>
    </citation>
    <scope>NUCLEOTIDE SEQUENCE</scope>
</reference>
<evidence type="ECO:0000256" key="2">
    <source>
        <dbReference type="SAM" id="MobiDB-lite"/>
    </source>
</evidence>
<dbReference type="InterPro" id="IPR048538">
    <property type="entry name" value="Rrn7_cyclin_C"/>
</dbReference>
<evidence type="ECO:0000313" key="5">
    <source>
        <dbReference type="EMBL" id="CDZ98375.1"/>
    </source>
</evidence>
<keyword evidence="1" id="KW-0469">Meiosis</keyword>
<dbReference type="EMBL" id="LN483345">
    <property type="protein sequence ID" value="CDZ98375.1"/>
    <property type="molecule type" value="Genomic_DNA"/>
</dbReference>
<feature type="domain" description="Rrn7/TAF1B C-terminal cyclin" evidence="4">
    <location>
        <begin position="329"/>
        <end position="514"/>
    </location>
</feature>
<dbReference type="InterPro" id="IPR039057">
    <property type="entry name" value="Spo22/ZIP4"/>
</dbReference>
<dbReference type="PANTHER" id="PTHR40375:SF2">
    <property type="entry name" value="SPORULATION-SPECIFIC PROTEIN 22"/>
    <property type="match status" value="1"/>
</dbReference>
<dbReference type="InterPro" id="IPR048540">
    <property type="entry name" value="Rrn7_cyclin_N"/>
</dbReference>
<feature type="region of interest" description="Disordered" evidence="2">
    <location>
        <begin position="125"/>
        <end position="256"/>
    </location>
</feature>
<dbReference type="InterPro" id="IPR013940">
    <property type="entry name" value="Spo22/ZIP4/TEX11"/>
</dbReference>
<dbReference type="GO" id="GO:0051321">
    <property type="term" value="P:meiotic cell cycle"/>
    <property type="evidence" value="ECO:0007669"/>
    <property type="project" value="UniProtKB-KW"/>
</dbReference>
<accession>A0A0F7SJ03</accession>
<dbReference type="Pfam" id="PF20645">
    <property type="entry name" value="Rrn7_cyclin_C"/>
    <property type="match status" value="1"/>
</dbReference>
<feature type="compositionally biased region" description="Basic and acidic residues" evidence="2">
    <location>
        <begin position="214"/>
        <end position="238"/>
    </location>
</feature>
<protein>
    <submittedName>
        <fullName evidence="5">Tetratricopeptide-like helical</fullName>
    </submittedName>
</protein>
<name>A0A0F7SJ03_PHARH</name>
<evidence type="ECO:0000259" key="4">
    <source>
        <dbReference type="Pfam" id="PF20645"/>
    </source>
</evidence>
<organism evidence="5">
    <name type="scientific">Phaffia rhodozyma</name>
    <name type="common">Yeast</name>
    <name type="synonym">Xanthophyllomyces dendrorhous</name>
    <dbReference type="NCBI Taxonomy" id="264483"/>
    <lineage>
        <taxon>Eukaryota</taxon>
        <taxon>Fungi</taxon>
        <taxon>Dikarya</taxon>
        <taxon>Basidiomycota</taxon>
        <taxon>Agaricomycotina</taxon>
        <taxon>Tremellomycetes</taxon>
        <taxon>Cystofilobasidiales</taxon>
        <taxon>Mrakiaceae</taxon>
        <taxon>Phaffia</taxon>
    </lineage>
</organism>
<proteinExistence type="predicted"/>
<feature type="compositionally biased region" description="Low complexity" evidence="2">
    <location>
        <begin position="153"/>
        <end position="180"/>
    </location>
</feature>
<feature type="region of interest" description="Disordered" evidence="2">
    <location>
        <begin position="40"/>
        <end position="59"/>
    </location>
</feature>
<sequence>MAKACSQCGSTKWRRGPGGIRVCEEGHINMSYRQETMETAEGGGMPVARHRRTKKNRLRKDRTKHAVYWGDQAEYLYYECLQILVRTQVKALTRIWDLPPEFEMIVRDLFSLCLLFYKLPPPPGQTEDDFEAPPSSTQPLSQIPSKPPSAKRSPVSPDSDTEPSSSSSTSSNSSDSSSSESELDEESREQREETIRELERIHAPSESSDASSEDESHIASEARTKTKKGESGKESETKGRRRRKKAGEGPTYSTELGQSDRLSMLDCLSIVVLGCWSLNVPVLFHEFINLTNSHEIPYLAFVYSTHIPSSIRPHLNRYLYKMLTPPWAPTSSGLYKNTTKLALQLQRKFEIRFPPMNAPPIIWKCLRSLGCSPVVYPTVVNLLRQLRISLALHPLLITPAEAFLHAQSDMSEEPLERQRRMLGDEAMPEIAVMSCCLIVLKMAYGLDGIERLVVNANDPGVILLPKSEWLTQLRTQHEQRKNRFDKATLASTKFDPLELVEEDLDRYLDLCQNMLQDGMSRPKAYDTMSAYTSLSTFLPPPPTPSDPPPLEAVWPSHHRVSGPAQPIDALPVTKPQSPLHPLAVHRFETCLIPGEVYSIYASRDVLGQVPDELELVVREAGITLGVEEEDLMTTLGRLESRLVRFIKEGKLQEKDKEEHEDVERTEEQVGEVAVEEAMFGTSFEGAILISSAMASLKKRKAVDPSDPLVSIKGLITSIKPLLQATRPSIPVSSDLQHLLTTLTFQASNLAAAIAQSRSAPIPAADQDLLDTDGVAMWNRSSQLLLDLDHQTDPKSDTNELYGMVRLAAFQLIVLTYEPELDAGGLTRLLMLGSKAASALLLTTLHNQEVDRVLTQCATFEEQLSKAPASNVDSEKKERARATTMYYLSRAESMFRQDKLEPAFFMIGKAADEQRLSLLSEKETHAVLHLIQRIGHTLTTSSKEHNDGDLEISKNAMTAVEWLSLGLRLTEGNHWSLLKGRTEKVETVKRDILFNLAQAYIISSSLRPENMERAEASLDELLADDTALKCPRSQQFKWLKLHCVKQRPASDPQLLEAFRAVINAGNLFGSTVDSLIRDTMHSKLGISRNVSYSVLRHTLSVLLLTYAQADEDDRPDLSASIIKVLLSIALFARGEPDIDKSIREIRSSFDMIDEQTSFELDSTPCAALQTLVWQIGNARYAAVGGLHDAIAFYLLLTHPALKVLGESVPKLHKKIAMCYIRLEDYERAMEHIRKSPWEEAATHYLRFLLYLNQSECMEDEAVGAIKDMSRCQDNSGKMIMLTTQLASDASLSRLLEISLSTLLDAIQTGTFPEAEKSTVFVLIRCLVRLSLKQLENLPTEVGDDANRLGLENTLLRHFEAGLEKSIEAVASQEASQAEKEISWLYKQAYNAAVTGCQQGWSESCVYKMFELSSSMMDIFQKVSFVTDPDLPFNNCLASFAACSGRMLEAREQDGEAKKSSLQILGRNIETCLKTCRQVVDPQSDSPRSDKIKEMIMVLIAFQVEASCALQEWKKAETIVEEFMAKKEASVQLFESLANIIWRQDGCPTDVVYTILRRILFSSLDLDLIPSLDKLSRWLRTLISILNARGRASDIEESLSLLNQGIDLLKANAGSLSQSYPEDEVEWLLAVAWNKGNEDYV</sequence>